<gene>
    <name evidence="2" type="ORF">GCM10009827_071510</name>
</gene>
<dbReference type="NCBIfam" id="TIGR01488">
    <property type="entry name" value="HAD-SF-IB"/>
    <property type="match status" value="1"/>
</dbReference>
<name>A0ABN2BIK5_9ACTN</name>
<dbReference type="InterPro" id="IPR023214">
    <property type="entry name" value="HAD_sf"/>
</dbReference>
<evidence type="ECO:0000313" key="2">
    <source>
        <dbReference type="EMBL" id="GAA1541719.1"/>
    </source>
</evidence>
<evidence type="ECO:0000313" key="3">
    <source>
        <dbReference type="Proteomes" id="UP001501470"/>
    </source>
</evidence>
<dbReference type="Pfam" id="PF12710">
    <property type="entry name" value="HAD"/>
    <property type="match status" value="1"/>
</dbReference>
<comment type="similarity">
    <text evidence="1">Belongs to the HAD-like hydrolase superfamily. SerB family.</text>
</comment>
<dbReference type="Proteomes" id="UP001501470">
    <property type="component" value="Unassembled WGS sequence"/>
</dbReference>
<evidence type="ECO:0000256" key="1">
    <source>
        <dbReference type="ARBA" id="ARBA00009184"/>
    </source>
</evidence>
<organism evidence="2 3">
    <name type="scientific">Dactylosporangium maewongense</name>
    <dbReference type="NCBI Taxonomy" id="634393"/>
    <lineage>
        <taxon>Bacteria</taxon>
        <taxon>Bacillati</taxon>
        <taxon>Actinomycetota</taxon>
        <taxon>Actinomycetes</taxon>
        <taxon>Micromonosporales</taxon>
        <taxon>Micromonosporaceae</taxon>
        <taxon>Dactylosporangium</taxon>
    </lineage>
</organism>
<dbReference type="InterPro" id="IPR050582">
    <property type="entry name" value="HAD-like_SerB"/>
</dbReference>
<dbReference type="EMBL" id="BAAAQD010000016">
    <property type="protein sequence ID" value="GAA1541719.1"/>
    <property type="molecule type" value="Genomic_DNA"/>
</dbReference>
<dbReference type="InterPro" id="IPR036412">
    <property type="entry name" value="HAD-like_sf"/>
</dbReference>
<accession>A0ABN2BIK5</accession>
<protein>
    <recommendedName>
        <fullName evidence="4">Phosphoserine phosphatase</fullName>
    </recommendedName>
</protein>
<dbReference type="PANTHER" id="PTHR43344">
    <property type="entry name" value="PHOSPHOSERINE PHOSPHATASE"/>
    <property type="match status" value="1"/>
</dbReference>
<dbReference type="SUPFAM" id="SSF56784">
    <property type="entry name" value="HAD-like"/>
    <property type="match status" value="1"/>
</dbReference>
<keyword evidence="3" id="KW-1185">Reference proteome</keyword>
<evidence type="ECO:0008006" key="4">
    <source>
        <dbReference type="Google" id="ProtNLM"/>
    </source>
</evidence>
<dbReference type="Gene3D" id="3.40.50.1000">
    <property type="entry name" value="HAD superfamily/HAD-like"/>
    <property type="match status" value="1"/>
</dbReference>
<comment type="caution">
    <text evidence="2">The sequence shown here is derived from an EMBL/GenBank/DDBJ whole genome shotgun (WGS) entry which is preliminary data.</text>
</comment>
<proteinExistence type="inferred from homology"/>
<reference evidence="2 3" key="1">
    <citation type="journal article" date="2019" name="Int. J. Syst. Evol. Microbiol.">
        <title>The Global Catalogue of Microorganisms (GCM) 10K type strain sequencing project: providing services to taxonomists for standard genome sequencing and annotation.</title>
        <authorList>
            <consortium name="The Broad Institute Genomics Platform"/>
            <consortium name="The Broad Institute Genome Sequencing Center for Infectious Disease"/>
            <person name="Wu L."/>
            <person name="Ma J."/>
        </authorList>
    </citation>
    <scope>NUCLEOTIDE SEQUENCE [LARGE SCALE GENOMIC DNA]</scope>
    <source>
        <strain evidence="2 3">JCM 15933</strain>
    </source>
</reference>
<sequence>MAFDLDGTLTRGPTCLEATAARHGFAEQMAIWERARGDDAIIEIRDAVWALLSGWTPEQLTAPLADIPLAPGAAAGIAALHAAGIDVAIVSLGFAPHVTHFAEQLGVATVIATEILAGGGFRHVFPSSKPVLLEQYATSRGWSLADVAAVGDSHGDVPMLRACGMSVFVGPDLPDDLTPTAHLPGAAIDHLAALCLQANTTRPIETPAILAADVSTSH</sequence>